<feature type="transmembrane region" description="Helical" evidence="4">
    <location>
        <begin position="70"/>
        <end position="89"/>
    </location>
</feature>
<dbReference type="Gene3D" id="1.20.1250.20">
    <property type="entry name" value="MFS general substrate transporter like domains"/>
    <property type="match status" value="2"/>
</dbReference>
<feature type="transmembrane region" description="Helical" evidence="4">
    <location>
        <begin position="129"/>
        <end position="150"/>
    </location>
</feature>
<dbReference type="PATRIC" id="fig|1123384.7.peg.725"/>
<feature type="transmembrane region" description="Helical" evidence="4">
    <location>
        <begin position="353"/>
        <end position="374"/>
    </location>
</feature>
<name>A0A0X1KU02_9THEM</name>
<evidence type="ECO:0000256" key="2">
    <source>
        <dbReference type="ARBA" id="ARBA00022989"/>
    </source>
</evidence>
<evidence type="ECO:0000259" key="5">
    <source>
        <dbReference type="PROSITE" id="PS50850"/>
    </source>
</evidence>
<dbReference type="PROSITE" id="PS50850">
    <property type="entry name" value="MFS"/>
    <property type="match status" value="1"/>
</dbReference>
<dbReference type="InterPro" id="IPR020846">
    <property type="entry name" value="MFS_dom"/>
</dbReference>
<feature type="transmembrane region" description="Helical" evidence="4">
    <location>
        <begin position="7"/>
        <end position="28"/>
    </location>
</feature>
<feature type="transmembrane region" description="Helical" evidence="4">
    <location>
        <begin position="199"/>
        <end position="220"/>
    </location>
</feature>
<feature type="transmembrane region" description="Helical" evidence="4">
    <location>
        <begin position="232"/>
        <end position="252"/>
    </location>
</feature>
<keyword evidence="2 4" id="KW-1133">Transmembrane helix</keyword>
<evidence type="ECO:0000313" key="7">
    <source>
        <dbReference type="Proteomes" id="UP000077469"/>
    </source>
</evidence>
<sequence length="383" mass="42250">MDSSRYVFYSFAFLTGFAGQAYGIIFNLHMRGQHFTNAQIGAIVSSSLWGSAVLGLILALVLNKFEKRRILFFSSLLTGILMILRTLILSFPAQILLAFVFGAFSSLSGMAFTVSLLAKTELKKRYSVFGSQFSVTMTASVLGNILGGTMADNLGYSFSLLFAASLQLCSAFLIRKIGSVRNVSPLLKGFSLDSVQKRVLTYYILSNVLIGFGAGLFLNFSNLMFYDLFNLPLGHVGLIMALAQLMTALGSFSSGALQKRFGTLRVLLTCHTVVVPLMLSLSFTRNLIAFTSLYVVRFMLMNMVNPSLTVLVFSNLPEQLIMSANGFGNLLNSSSRALAAYLYGWIVEGPKDYTRLLLISTLFYGLNALLTWWFKKRLEKLVS</sequence>
<gene>
    <name evidence="6" type="ORF">AJ81_03715</name>
</gene>
<dbReference type="PaxDb" id="1123384-AJ81_03715"/>
<dbReference type="EMBL" id="CP007141">
    <property type="protein sequence ID" value="AJC74682.1"/>
    <property type="molecule type" value="Genomic_DNA"/>
</dbReference>
<reference evidence="6 7" key="1">
    <citation type="submission" date="2014-01" db="EMBL/GenBank/DDBJ databases">
        <title>Genome sequencing of Thermotog hypogea.</title>
        <authorList>
            <person name="Zhang X."/>
            <person name="Alvare G."/>
            <person name="Fristensky B."/>
            <person name="Chen L."/>
            <person name="Suen T."/>
            <person name="Chen Q."/>
            <person name="Ma K."/>
        </authorList>
    </citation>
    <scope>NUCLEOTIDE SEQUENCE [LARGE SCALE GENOMIC DNA]</scope>
    <source>
        <strain evidence="6 7">DSM 11164</strain>
    </source>
</reference>
<proteinExistence type="predicted"/>
<keyword evidence="1 4" id="KW-0812">Transmembrane</keyword>
<feature type="transmembrane region" description="Helical" evidence="4">
    <location>
        <begin position="95"/>
        <end position="117"/>
    </location>
</feature>
<evidence type="ECO:0000256" key="1">
    <source>
        <dbReference type="ARBA" id="ARBA00022692"/>
    </source>
</evidence>
<keyword evidence="3 4" id="KW-0472">Membrane</keyword>
<dbReference type="InterPro" id="IPR011701">
    <property type="entry name" value="MFS"/>
</dbReference>
<feature type="transmembrane region" description="Helical" evidence="4">
    <location>
        <begin position="295"/>
        <end position="314"/>
    </location>
</feature>
<dbReference type="AlphaFoldDB" id="A0A0X1KU02"/>
<evidence type="ECO:0000256" key="4">
    <source>
        <dbReference type="SAM" id="Phobius"/>
    </source>
</evidence>
<protein>
    <recommendedName>
        <fullName evidence="5">Major facilitator superfamily (MFS) profile domain-containing protein</fullName>
    </recommendedName>
</protein>
<feature type="transmembrane region" description="Helical" evidence="4">
    <location>
        <begin position="264"/>
        <end position="283"/>
    </location>
</feature>
<evidence type="ECO:0000256" key="3">
    <source>
        <dbReference type="ARBA" id="ARBA00023136"/>
    </source>
</evidence>
<feature type="transmembrane region" description="Helical" evidence="4">
    <location>
        <begin position="156"/>
        <end position="178"/>
    </location>
</feature>
<dbReference type="Proteomes" id="UP000077469">
    <property type="component" value="Chromosome"/>
</dbReference>
<feature type="domain" description="Major facilitator superfamily (MFS) profile" evidence="5">
    <location>
        <begin position="1"/>
        <end position="379"/>
    </location>
</feature>
<dbReference type="GO" id="GO:0022857">
    <property type="term" value="F:transmembrane transporter activity"/>
    <property type="evidence" value="ECO:0007669"/>
    <property type="project" value="InterPro"/>
</dbReference>
<organism evidence="6 7">
    <name type="scientific">Pseudothermotoga hypogea DSM 11164 = NBRC 106472</name>
    <dbReference type="NCBI Taxonomy" id="1123384"/>
    <lineage>
        <taxon>Bacteria</taxon>
        <taxon>Thermotogati</taxon>
        <taxon>Thermotogota</taxon>
        <taxon>Thermotogae</taxon>
        <taxon>Thermotogales</taxon>
        <taxon>Thermotogaceae</taxon>
        <taxon>Pseudothermotoga</taxon>
    </lineage>
</organism>
<dbReference type="InterPro" id="IPR036259">
    <property type="entry name" value="MFS_trans_sf"/>
</dbReference>
<keyword evidence="7" id="KW-1185">Reference proteome</keyword>
<dbReference type="STRING" id="1123384.AJ81_03715"/>
<dbReference type="OrthoDB" id="48826at2"/>
<evidence type="ECO:0000313" key="6">
    <source>
        <dbReference type="EMBL" id="AJC74682.1"/>
    </source>
</evidence>
<dbReference type="SUPFAM" id="SSF103473">
    <property type="entry name" value="MFS general substrate transporter"/>
    <property type="match status" value="1"/>
</dbReference>
<dbReference type="KEGG" id="phy:AJ81_03715"/>
<dbReference type="RefSeq" id="WP_031505278.1">
    <property type="nucleotide sequence ID" value="NC_022795.1"/>
</dbReference>
<feature type="transmembrane region" description="Helical" evidence="4">
    <location>
        <begin position="40"/>
        <end position="63"/>
    </location>
</feature>
<dbReference type="PANTHER" id="PTHR23520">
    <property type="entry name" value="TRANSPORTER, PUTATIVE (AFU_ORTHOLOGUE AFUA_3G04000)-RELATED"/>
    <property type="match status" value="1"/>
</dbReference>
<accession>A0A0X1KU02</accession>
<dbReference type="Pfam" id="PF07690">
    <property type="entry name" value="MFS_1"/>
    <property type="match status" value="1"/>
</dbReference>
<dbReference type="PANTHER" id="PTHR23520:SF5">
    <property type="entry name" value="TRANSPORTER, PUTATIVE (AFU_ORTHOLOGUE AFUA_3G04000)-RELATED"/>
    <property type="match status" value="1"/>
</dbReference>